<evidence type="ECO:0000256" key="1">
    <source>
        <dbReference type="SAM" id="Phobius"/>
    </source>
</evidence>
<keyword evidence="1" id="KW-1133">Transmembrane helix</keyword>
<dbReference type="EMBL" id="JAVDYG010000001">
    <property type="protein sequence ID" value="MDR7360615.1"/>
    <property type="molecule type" value="Genomic_DNA"/>
</dbReference>
<protein>
    <submittedName>
        <fullName evidence="2">Membrane protease YdiL (CAAX protease family)</fullName>
    </submittedName>
</protein>
<dbReference type="Proteomes" id="UP001183648">
    <property type="component" value="Unassembled WGS sequence"/>
</dbReference>
<dbReference type="GO" id="GO:0006508">
    <property type="term" value="P:proteolysis"/>
    <property type="evidence" value="ECO:0007669"/>
    <property type="project" value="UniProtKB-KW"/>
</dbReference>
<dbReference type="RefSeq" id="WP_310297340.1">
    <property type="nucleotide sequence ID" value="NZ_BAAAPS010000011.1"/>
</dbReference>
<organism evidence="2 3">
    <name type="scientific">Nocardioides marmoribigeumensis</name>
    <dbReference type="NCBI Taxonomy" id="433649"/>
    <lineage>
        <taxon>Bacteria</taxon>
        <taxon>Bacillati</taxon>
        <taxon>Actinomycetota</taxon>
        <taxon>Actinomycetes</taxon>
        <taxon>Propionibacteriales</taxon>
        <taxon>Nocardioidaceae</taxon>
        <taxon>Nocardioides</taxon>
    </lineage>
</organism>
<proteinExistence type="predicted"/>
<reference evidence="2 3" key="1">
    <citation type="submission" date="2023-07" db="EMBL/GenBank/DDBJ databases">
        <title>Sequencing the genomes of 1000 actinobacteria strains.</title>
        <authorList>
            <person name="Klenk H.-P."/>
        </authorList>
    </citation>
    <scope>NUCLEOTIDE SEQUENCE [LARGE SCALE GENOMIC DNA]</scope>
    <source>
        <strain evidence="2 3">DSM 19426</strain>
    </source>
</reference>
<keyword evidence="1" id="KW-0812">Transmembrane</keyword>
<gene>
    <name evidence="2" type="ORF">J2S63_000168</name>
</gene>
<keyword evidence="1" id="KW-0472">Membrane</keyword>
<evidence type="ECO:0000313" key="2">
    <source>
        <dbReference type="EMBL" id="MDR7360615.1"/>
    </source>
</evidence>
<name>A0ABU2BPR6_9ACTN</name>
<feature type="transmembrane region" description="Helical" evidence="1">
    <location>
        <begin position="40"/>
        <end position="59"/>
    </location>
</feature>
<dbReference type="GO" id="GO:0008233">
    <property type="term" value="F:peptidase activity"/>
    <property type="evidence" value="ECO:0007669"/>
    <property type="project" value="UniProtKB-KW"/>
</dbReference>
<keyword evidence="2" id="KW-0645">Protease</keyword>
<keyword evidence="2" id="KW-0378">Hydrolase</keyword>
<accession>A0ABU2BPR6</accession>
<feature type="transmembrane region" description="Helical" evidence="1">
    <location>
        <begin position="15"/>
        <end position="34"/>
    </location>
</feature>
<keyword evidence="3" id="KW-1185">Reference proteome</keyword>
<sequence>MARALLSWLARRSRWSVLVAVAFHVSFNLVNVALLPLTDATGAFAVLTGVEVLLALLAAKALHG</sequence>
<evidence type="ECO:0000313" key="3">
    <source>
        <dbReference type="Proteomes" id="UP001183648"/>
    </source>
</evidence>
<comment type="caution">
    <text evidence="2">The sequence shown here is derived from an EMBL/GenBank/DDBJ whole genome shotgun (WGS) entry which is preliminary data.</text>
</comment>